<evidence type="ECO:0000256" key="5">
    <source>
        <dbReference type="ARBA" id="ARBA00022970"/>
    </source>
</evidence>
<accession>A0A926D3N2</accession>
<dbReference type="Proteomes" id="UP000623172">
    <property type="component" value="Unassembled WGS sequence"/>
</dbReference>
<dbReference type="GO" id="GO:0006865">
    <property type="term" value="P:amino acid transport"/>
    <property type="evidence" value="ECO:0007669"/>
    <property type="project" value="UniProtKB-KW"/>
</dbReference>
<evidence type="ECO:0000259" key="9">
    <source>
        <dbReference type="PROSITE" id="PS50928"/>
    </source>
</evidence>
<keyword evidence="2 8" id="KW-0813">Transport</keyword>
<sequence>MGFEKLSSLFLTMCDGALVTLSLFAITLVLSVPLGFLFALIRVSKNKVAAKIMSWYVWFFRGTPLLLQLLFVYFGLGGLGIPLESYPSAVIAFTLNYAAYFAEIFRGGIQSIERGQYEAADVLGLSKTQMMTRIVLPQTFKRVMPALGNEVINLVKDTSLVYTLAMQEIVKVAKNAAVRDLSLTPYVMAFLFYLVFTYIITKILERVERAFNYYE</sequence>
<dbReference type="AlphaFoldDB" id="A0A926D3N2"/>
<dbReference type="NCBIfam" id="TIGR01726">
    <property type="entry name" value="HEQRo_perm_3TM"/>
    <property type="match status" value="1"/>
</dbReference>
<dbReference type="Gene3D" id="1.10.3720.10">
    <property type="entry name" value="MetI-like"/>
    <property type="match status" value="1"/>
</dbReference>
<keyword evidence="3" id="KW-1003">Cell membrane</keyword>
<dbReference type="PANTHER" id="PTHR30614:SF0">
    <property type="entry name" value="L-CYSTINE TRANSPORT SYSTEM PERMEASE PROTEIN TCYL"/>
    <property type="match status" value="1"/>
</dbReference>
<name>A0A926D3N2_9FIRM</name>
<dbReference type="Pfam" id="PF00528">
    <property type="entry name" value="BPD_transp_1"/>
    <property type="match status" value="1"/>
</dbReference>
<feature type="domain" description="ABC transmembrane type-1" evidence="9">
    <location>
        <begin position="17"/>
        <end position="200"/>
    </location>
</feature>
<feature type="transmembrane region" description="Helical" evidence="8">
    <location>
        <begin position="20"/>
        <end position="43"/>
    </location>
</feature>
<dbReference type="InterPro" id="IPR010065">
    <property type="entry name" value="AA_ABC_transptr_permease_3TM"/>
</dbReference>
<dbReference type="InterPro" id="IPR000515">
    <property type="entry name" value="MetI-like"/>
</dbReference>
<reference evidence="10" key="1">
    <citation type="submission" date="2020-08" db="EMBL/GenBank/DDBJ databases">
        <title>Genome public.</title>
        <authorList>
            <person name="Liu C."/>
            <person name="Sun Q."/>
        </authorList>
    </citation>
    <scope>NUCLEOTIDE SEQUENCE</scope>
    <source>
        <strain evidence="10">NSJ-53</strain>
    </source>
</reference>
<dbReference type="CDD" id="cd06261">
    <property type="entry name" value="TM_PBP2"/>
    <property type="match status" value="1"/>
</dbReference>
<comment type="similarity">
    <text evidence="8">Belongs to the binding-protein-dependent transport system permease family.</text>
</comment>
<dbReference type="SUPFAM" id="SSF161098">
    <property type="entry name" value="MetI-like"/>
    <property type="match status" value="1"/>
</dbReference>
<dbReference type="GO" id="GO:0043190">
    <property type="term" value="C:ATP-binding cassette (ABC) transporter complex"/>
    <property type="evidence" value="ECO:0007669"/>
    <property type="project" value="InterPro"/>
</dbReference>
<keyword evidence="6 8" id="KW-1133">Transmembrane helix</keyword>
<evidence type="ECO:0000256" key="1">
    <source>
        <dbReference type="ARBA" id="ARBA00004651"/>
    </source>
</evidence>
<dbReference type="PROSITE" id="PS50928">
    <property type="entry name" value="ABC_TM1"/>
    <property type="match status" value="1"/>
</dbReference>
<protein>
    <submittedName>
        <fullName evidence="10">Amino acid ABC transporter permease</fullName>
    </submittedName>
</protein>
<evidence type="ECO:0000256" key="4">
    <source>
        <dbReference type="ARBA" id="ARBA00022692"/>
    </source>
</evidence>
<feature type="transmembrane region" description="Helical" evidence="8">
    <location>
        <begin position="86"/>
        <end position="105"/>
    </location>
</feature>
<keyword evidence="5" id="KW-0029">Amino-acid transport</keyword>
<dbReference type="PANTHER" id="PTHR30614">
    <property type="entry name" value="MEMBRANE COMPONENT OF AMINO ACID ABC TRANSPORTER"/>
    <property type="match status" value="1"/>
</dbReference>
<evidence type="ECO:0000256" key="2">
    <source>
        <dbReference type="ARBA" id="ARBA00022448"/>
    </source>
</evidence>
<dbReference type="EMBL" id="JACRSR010000001">
    <property type="protein sequence ID" value="MBC8530956.1"/>
    <property type="molecule type" value="Genomic_DNA"/>
</dbReference>
<dbReference type="InterPro" id="IPR043429">
    <property type="entry name" value="ArtM/GltK/GlnP/TcyL/YhdX-like"/>
</dbReference>
<comment type="caution">
    <text evidence="10">The sequence shown here is derived from an EMBL/GenBank/DDBJ whole genome shotgun (WGS) entry which is preliminary data.</text>
</comment>
<evidence type="ECO:0000256" key="7">
    <source>
        <dbReference type="ARBA" id="ARBA00023136"/>
    </source>
</evidence>
<dbReference type="GO" id="GO:0022857">
    <property type="term" value="F:transmembrane transporter activity"/>
    <property type="evidence" value="ECO:0007669"/>
    <property type="project" value="InterPro"/>
</dbReference>
<evidence type="ECO:0000313" key="11">
    <source>
        <dbReference type="Proteomes" id="UP000623172"/>
    </source>
</evidence>
<comment type="subcellular location">
    <subcellularLocation>
        <location evidence="1 8">Cell membrane</location>
        <topology evidence="1 8">Multi-pass membrane protein</topology>
    </subcellularLocation>
</comment>
<evidence type="ECO:0000256" key="3">
    <source>
        <dbReference type="ARBA" id="ARBA00022475"/>
    </source>
</evidence>
<feature type="transmembrane region" description="Helical" evidence="8">
    <location>
        <begin position="183"/>
        <end position="204"/>
    </location>
</feature>
<gene>
    <name evidence="10" type="ORF">H8696_03750</name>
</gene>
<keyword evidence="7 8" id="KW-0472">Membrane</keyword>
<feature type="transmembrane region" description="Helical" evidence="8">
    <location>
        <begin position="55"/>
        <end position="74"/>
    </location>
</feature>
<organism evidence="10 11">
    <name type="scientific">Gehongia tenuis</name>
    <dbReference type="NCBI Taxonomy" id="2763655"/>
    <lineage>
        <taxon>Bacteria</taxon>
        <taxon>Bacillati</taxon>
        <taxon>Bacillota</taxon>
        <taxon>Clostridia</taxon>
        <taxon>Christensenellales</taxon>
        <taxon>Christensenellaceae</taxon>
        <taxon>Gehongia</taxon>
    </lineage>
</organism>
<dbReference type="RefSeq" id="WP_249315024.1">
    <property type="nucleotide sequence ID" value="NZ_JACRSR010000001.1"/>
</dbReference>
<evidence type="ECO:0000256" key="6">
    <source>
        <dbReference type="ARBA" id="ARBA00022989"/>
    </source>
</evidence>
<dbReference type="InterPro" id="IPR035906">
    <property type="entry name" value="MetI-like_sf"/>
</dbReference>
<keyword evidence="4 8" id="KW-0812">Transmembrane</keyword>
<dbReference type="FunFam" id="1.10.3720.10:FF:000006">
    <property type="entry name" value="Glutamate/aspartate ABC transporter, permease protein GltK"/>
    <property type="match status" value="1"/>
</dbReference>
<evidence type="ECO:0000313" key="10">
    <source>
        <dbReference type="EMBL" id="MBC8530956.1"/>
    </source>
</evidence>
<evidence type="ECO:0000256" key="8">
    <source>
        <dbReference type="RuleBase" id="RU363032"/>
    </source>
</evidence>
<proteinExistence type="inferred from homology"/>
<keyword evidence="11" id="KW-1185">Reference proteome</keyword>